<dbReference type="AlphaFoldDB" id="A0A1V4HAV4"/>
<proteinExistence type="predicted"/>
<dbReference type="RefSeq" id="WP_079419266.1">
    <property type="nucleotide sequence ID" value="NZ_MBTG01000045.1"/>
</dbReference>
<dbReference type="Proteomes" id="UP000190626">
    <property type="component" value="Unassembled WGS sequence"/>
</dbReference>
<protein>
    <submittedName>
        <fullName evidence="1">Peptidase</fullName>
    </submittedName>
</protein>
<dbReference type="Pfam" id="PF08795">
    <property type="entry name" value="DUF1796"/>
    <property type="match status" value="1"/>
</dbReference>
<keyword evidence="2" id="KW-1185">Reference proteome</keyword>
<reference evidence="2" key="1">
    <citation type="submission" date="2016-07" db="EMBL/GenBank/DDBJ databases">
        <authorList>
            <person name="Florea S."/>
            <person name="Webb J.S."/>
            <person name="Jaromczyk J."/>
            <person name="Schardl C.L."/>
        </authorList>
    </citation>
    <scope>NUCLEOTIDE SEQUENCE [LARGE SCALE GENOMIC DNA]</scope>
    <source>
        <strain evidence="2">CY1</strain>
    </source>
</reference>
<sequence>MKLAQIKGNYDAIFSLGDHCTPSIQLEKNKLRPYSGVLDWLISLNLSDVNRLLKNRFQGFMELANLKIIGTAYGKNLLVLDEAYQLSSNHDFFTSKNTLHELTAYPEVKAKYDRRVQRFMEKMNTAHHLLFIRCGNHTKEQVDELHAILSELVTHDYRLILVKHSPVQQMIETRCTYDNVCTLELPMDNILTANDHWWKEILDGIHIV</sequence>
<accession>A0A1V4HAV4</accession>
<name>A0A1V4HAV4_9BACL</name>
<comment type="caution">
    <text evidence="1">The sequence shown here is derived from an EMBL/GenBank/DDBJ whole genome shotgun (WGS) entry which is preliminary data.</text>
</comment>
<evidence type="ECO:0000313" key="1">
    <source>
        <dbReference type="EMBL" id="OPH48670.1"/>
    </source>
</evidence>
<dbReference type="EMBL" id="MBTG01000045">
    <property type="protein sequence ID" value="OPH48670.1"/>
    <property type="molecule type" value="Genomic_DNA"/>
</dbReference>
<gene>
    <name evidence="1" type="ORF">BC351_09470</name>
</gene>
<organism evidence="1 2">
    <name type="scientific">Paenibacillus ferrarius</name>
    <dbReference type="NCBI Taxonomy" id="1469647"/>
    <lineage>
        <taxon>Bacteria</taxon>
        <taxon>Bacillati</taxon>
        <taxon>Bacillota</taxon>
        <taxon>Bacilli</taxon>
        <taxon>Bacillales</taxon>
        <taxon>Paenibacillaceae</taxon>
        <taxon>Paenibacillus</taxon>
    </lineage>
</organism>
<dbReference type="OrthoDB" id="5326008at2"/>
<evidence type="ECO:0000313" key="2">
    <source>
        <dbReference type="Proteomes" id="UP000190626"/>
    </source>
</evidence>
<dbReference type="STRING" id="1469647.BC351_09470"/>
<dbReference type="InterPro" id="IPR014903">
    <property type="entry name" value="DUF1796"/>
</dbReference>